<dbReference type="RefSeq" id="XP_013890807.1">
    <property type="nucleotide sequence ID" value="XM_014035353.1"/>
</dbReference>
<reference evidence="1 2" key="1">
    <citation type="journal article" date="2013" name="BMC Genomics">
        <title>Reconstruction of the lipid metabolism for the microalga Monoraphidium neglectum from its genome sequence reveals characteristics suitable for biofuel production.</title>
        <authorList>
            <person name="Bogen C."/>
            <person name="Al-Dilaimi A."/>
            <person name="Albersmeier A."/>
            <person name="Wichmann J."/>
            <person name="Grundmann M."/>
            <person name="Rupp O."/>
            <person name="Lauersen K.J."/>
            <person name="Blifernez-Klassen O."/>
            <person name="Kalinowski J."/>
            <person name="Goesmann A."/>
            <person name="Mussgnug J.H."/>
            <person name="Kruse O."/>
        </authorList>
    </citation>
    <scope>NUCLEOTIDE SEQUENCE [LARGE SCALE GENOMIC DNA]</scope>
    <source>
        <strain evidence="1 2">SAG 48.87</strain>
    </source>
</reference>
<name>A0A0D2IV00_9CHLO</name>
<dbReference type="KEGG" id="mng:MNEG_16177"/>
<accession>A0A0D2IV00</accession>
<gene>
    <name evidence="1" type="ORF">MNEG_16177</name>
</gene>
<dbReference type="AlphaFoldDB" id="A0A0D2IV00"/>
<evidence type="ECO:0000313" key="2">
    <source>
        <dbReference type="Proteomes" id="UP000054498"/>
    </source>
</evidence>
<protein>
    <submittedName>
        <fullName evidence="1">Uncharacterized protein</fullName>
    </submittedName>
</protein>
<keyword evidence="2" id="KW-1185">Reference proteome</keyword>
<sequence>MEGRDLLLQRGLCVVCQHPAARGQQLVCPCAGHGSSGCDRRFHPECLALLPQAGLRTQCVRPRARARARGGGGEAGGGGAATAFRMCPAHYWCERLDAFWHAAAPCP</sequence>
<proteinExistence type="predicted"/>
<dbReference type="Proteomes" id="UP000054498">
    <property type="component" value="Unassembled WGS sequence"/>
</dbReference>
<dbReference type="GeneID" id="25733911"/>
<dbReference type="EMBL" id="KK106289">
    <property type="protein sequence ID" value="KIY91787.1"/>
    <property type="molecule type" value="Genomic_DNA"/>
</dbReference>
<organism evidence="1 2">
    <name type="scientific">Monoraphidium neglectum</name>
    <dbReference type="NCBI Taxonomy" id="145388"/>
    <lineage>
        <taxon>Eukaryota</taxon>
        <taxon>Viridiplantae</taxon>
        <taxon>Chlorophyta</taxon>
        <taxon>core chlorophytes</taxon>
        <taxon>Chlorophyceae</taxon>
        <taxon>CS clade</taxon>
        <taxon>Sphaeropleales</taxon>
        <taxon>Selenastraceae</taxon>
        <taxon>Monoraphidium</taxon>
    </lineage>
</organism>
<evidence type="ECO:0000313" key="1">
    <source>
        <dbReference type="EMBL" id="KIY91787.1"/>
    </source>
</evidence>